<dbReference type="CDD" id="cd11723">
    <property type="entry name" value="YabN_N_like"/>
    <property type="match status" value="1"/>
</dbReference>
<dbReference type="OrthoDB" id="9808939at2"/>
<reference evidence="3 4" key="1">
    <citation type="submission" date="2019-01" db="EMBL/GenBank/DDBJ databases">
        <title>Chengkuizengella sp. nov., isolated from deep-sea sediment of East Pacific Ocean.</title>
        <authorList>
            <person name="Yang J."/>
            <person name="Lai Q."/>
            <person name="Shao Z."/>
        </authorList>
    </citation>
    <scope>NUCLEOTIDE SEQUENCE [LARGE SCALE GENOMIC DNA]</scope>
    <source>
        <strain evidence="3 4">YPA3-1-1</strain>
    </source>
</reference>
<name>A0A6N9Q7D8_9BACL</name>
<dbReference type="CDD" id="cd11529">
    <property type="entry name" value="NTP-PPase_MazG_Cterm"/>
    <property type="match status" value="1"/>
</dbReference>
<dbReference type="Gene3D" id="3.40.1010.10">
    <property type="entry name" value="Cobalt-precorrin-4 Transmethylase, Domain 1"/>
    <property type="match status" value="1"/>
</dbReference>
<dbReference type="InterPro" id="IPR048011">
    <property type="entry name" value="NTP-PPase_MazG-like_C"/>
</dbReference>
<accession>A0A6N9Q7D8</accession>
<evidence type="ECO:0000259" key="1">
    <source>
        <dbReference type="Pfam" id="PF00590"/>
    </source>
</evidence>
<dbReference type="FunFam" id="1.10.287.1080:FF:000001">
    <property type="entry name" value="Nucleoside triphosphate pyrophosphohydrolase"/>
    <property type="match status" value="1"/>
</dbReference>
<dbReference type="NCBIfam" id="TIGR00444">
    <property type="entry name" value="mazG"/>
    <property type="match status" value="1"/>
</dbReference>
<protein>
    <submittedName>
        <fullName evidence="3">Nucleoside triphosphate pyrophosphohydrolase</fullName>
        <ecNumber evidence="3">3.6.1.9</ecNumber>
    </submittedName>
</protein>
<dbReference type="GO" id="GO:0046061">
    <property type="term" value="P:dATP catabolic process"/>
    <property type="evidence" value="ECO:0007669"/>
    <property type="project" value="TreeGrafter"/>
</dbReference>
<dbReference type="Gene3D" id="1.10.287.1080">
    <property type="entry name" value="MazG-like"/>
    <property type="match status" value="2"/>
</dbReference>
<dbReference type="NCBIfam" id="NF007113">
    <property type="entry name" value="PRK09562.1"/>
    <property type="match status" value="1"/>
</dbReference>
<dbReference type="GO" id="GO:0006203">
    <property type="term" value="P:dGTP catabolic process"/>
    <property type="evidence" value="ECO:0007669"/>
    <property type="project" value="TreeGrafter"/>
</dbReference>
<evidence type="ECO:0000313" key="3">
    <source>
        <dbReference type="EMBL" id="NBI30815.1"/>
    </source>
</evidence>
<dbReference type="InterPro" id="IPR004518">
    <property type="entry name" value="MazG-like_dom"/>
</dbReference>
<dbReference type="PANTHER" id="PTHR30522">
    <property type="entry name" value="NUCLEOSIDE TRIPHOSPHATE PYROPHOSPHOHYDROLASE"/>
    <property type="match status" value="1"/>
</dbReference>
<evidence type="ECO:0000259" key="2">
    <source>
        <dbReference type="Pfam" id="PF03819"/>
    </source>
</evidence>
<feature type="domain" description="Tetrapyrrole methylase" evidence="1">
    <location>
        <begin position="5"/>
        <end position="209"/>
    </location>
</feature>
<dbReference type="SUPFAM" id="SSF101386">
    <property type="entry name" value="all-alpha NTP pyrophosphatases"/>
    <property type="match status" value="2"/>
</dbReference>
<gene>
    <name evidence="3" type="ORF">ERL59_17840</name>
</gene>
<dbReference type="AlphaFoldDB" id="A0A6N9Q7D8"/>
<keyword evidence="3" id="KW-0378">Hydrolase</keyword>
<organism evidence="3 4">
    <name type="scientific">Chengkuizengella marina</name>
    <dbReference type="NCBI Taxonomy" id="2507566"/>
    <lineage>
        <taxon>Bacteria</taxon>
        <taxon>Bacillati</taxon>
        <taxon>Bacillota</taxon>
        <taxon>Bacilli</taxon>
        <taxon>Bacillales</taxon>
        <taxon>Paenibacillaceae</taxon>
        <taxon>Chengkuizengella</taxon>
    </lineage>
</organism>
<dbReference type="FunFam" id="1.10.287.1080:FF:000003">
    <property type="entry name" value="Nucleoside triphosphate pyrophosphohydrolase"/>
    <property type="match status" value="1"/>
</dbReference>
<dbReference type="GO" id="GO:0046047">
    <property type="term" value="P:TTP catabolic process"/>
    <property type="evidence" value="ECO:0007669"/>
    <property type="project" value="TreeGrafter"/>
</dbReference>
<dbReference type="GO" id="GO:0046081">
    <property type="term" value="P:dUTP catabolic process"/>
    <property type="evidence" value="ECO:0007669"/>
    <property type="project" value="TreeGrafter"/>
</dbReference>
<dbReference type="Proteomes" id="UP000448943">
    <property type="component" value="Unassembled WGS sequence"/>
</dbReference>
<dbReference type="InterPro" id="IPR000878">
    <property type="entry name" value="4pyrrol_Mease"/>
</dbReference>
<dbReference type="InterPro" id="IPR035996">
    <property type="entry name" value="4pyrrol_Methylase_sf"/>
</dbReference>
<sequence length="494" mass="56954">MALSITIVGLGSGDESQLSLGIWRKIKQSDQLYLRTKQHPVVQFLKENKIHFQSFDHLYESFDSFPEVYKAIVKELTQTVITNKKDVVYAVPGHPMLAESTVQLLKQQCMEYEIELHILGGESFLDQSFLRFGFDPIEGFQLLDATDMKSSILQPQLHTIIAQVYDSFVASDVKLTLMEIYPDDYEVVVGHALGVKGQEQIRKIPLYELDHDQTYGNLSLIWVPSSSDEKLFNKSFDRLREIVNILRSPDGCPWDREQTHQSIRKNLIEETYEVLETIDEQDSEAMCEELGDLLMQVMLHAQMEEELGSFTIDNVVSGLNEKLIRRHPHVFGNNSASNSEEALQNWDQMKKEEKKRKGIDVENLSLLSGVPSGLPSLMKAMEYQKRAAKVGFDWETIDQVFKKVAEEIRELKEEIENTNDPDRKKEELGDVLFSLINLSRFLKIDPDEAISLANQKFFYRFSYIEKELRLRGEKIDKTSIQVMEEIWQKAKSKG</sequence>
<dbReference type="RefSeq" id="WP_160647625.1">
    <property type="nucleotide sequence ID" value="NZ_SIJB01000042.1"/>
</dbReference>
<dbReference type="GO" id="GO:0046052">
    <property type="term" value="P:UTP catabolic process"/>
    <property type="evidence" value="ECO:0007669"/>
    <property type="project" value="TreeGrafter"/>
</dbReference>
<dbReference type="CDD" id="cd11528">
    <property type="entry name" value="NTP-PPase_MazG_Nterm"/>
    <property type="match status" value="1"/>
</dbReference>
<dbReference type="InterPro" id="IPR048015">
    <property type="entry name" value="NTP-PPase_MazG-like_N"/>
</dbReference>
<dbReference type="GO" id="GO:0047429">
    <property type="term" value="F:nucleoside triphosphate diphosphatase activity"/>
    <property type="evidence" value="ECO:0007669"/>
    <property type="project" value="UniProtKB-EC"/>
</dbReference>
<feature type="domain" description="NTP pyrophosphohydrolase MazG-like" evidence="2">
    <location>
        <begin position="258"/>
        <end position="331"/>
    </location>
</feature>
<dbReference type="PANTHER" id="PTHR30522:SF0">
    <property type="entry name" value="NUCLEOSIDE TRIPHOSPHATE PYROPHOSPHOHYDROLASE"/>
    <property type="match status" value="1"/>
</dbReference>
<dbReference type="InterPro" id="IPR014777">
    <property type="entry name" value="4pyrrole_Mease_sub1"/>
</dbReference>
<dbReference type="SUPFAM" id="SSF53790">
    <property type="entry name" value="Tetrapyrrole methylase"/>
    <property type="match status" value="1"/>
</dbReference>
<dbReference type="EMBL" id="SIJB01000042">
    <property type="protein sequence ID" value="NBI30815.1"/>
    <property type="molecule type" value="Genomic_DNA"/>
</dbReference>
<proteinExistence type="predicted"/>
<dbReference type="GO" id="GO:0006950">
    <property type="term" value="P:response to stress"/>
    <property type="evidence" value="ECO:0007669"/>
    <property type="project" value="UniProtKB-ARBA"/>
</dbReference>
<dbReference type="GO" id="GO:0008168">
    <property type="term" value="F:methyltransferase activity"/>
    <property type="evidence" value="ECO:0007669"/>
    <property type="project" value="InterPro"/>
</dbReference>
<dbReference type="PIRSF" id="PIRSF002845">
    <property type="entry name" value="Ttrprl_mtas_MazG"/>
    <property type="match status" value="1"/>
</dbReference>
<evidence type="ECO:0000313" key="4">
    <source>
        <dbReference type="Proteomes" id="UP000448943"/>
    </source>
</evidence>
<comment type="caution">
    <text evidence="3">The sequence shown here is derived from an EMBL/GenBank/DDBJ whole genome shotgun (WGS) entry which is preliminary data.</text>
</comment>
<dbReference type="GO" id="GO:0046076">
    <property type="term" value="P:dTTP catabolic process"/>
    <property type="evidence" value="ECO:0007669"/>
    <property type="project" value="TreeGrafter"/>
</dbReference>
<dbReference type="EC" id="3.6.1.9" evidence="3"/>
<dbReference type="Pfam" id="PF00590">
    <property type="entry name" value="TP_methylase"/>
    <property type="match status" value="1"/>
</dbReference>
<dbReference type="InterPro" id="IPR024180">
    <property type="entry name" value="Tetrapyrrole_Mease/MazG_pred"/>
</dbReference>
<dbReference type="InterPro" id="IPR011551">
    <property type="entry name" value="NTP_PyrPHydrolase_MazG"/>
</dbReference>
<keyword evidence="4" id="KW-1185">Reference proteome</keyword>
<dbReference type="Pfam" id="PF03819">
    <property type="entry name" value="MazG"/>
    <property type="match status" value="2"/>
</dbReference>
<feature type="domain" description="NTP pyrophosphohydrolase MazG-like" evidence="2">
    <location>
        <begin position="399"/>
        <end position="458"/>
    </location>
</feature>
<dbReference type="InterPro" id="IPR035013">
    <property type="entry name" value="YabN_N"/>
</dbReference>